<gene>
    <name evidence="5 7" type="primary">menF</name>
    <name evidence="7" type="ORF">VA7868_01395</name>
</gene>
<dbReference type="UniPathway" id="UPA00079"/>
<dbReference type="InterPro" id="IPR005801">
    <property type="entry name" value="ADC_synthase"/>
</dbReference>
<evidence type="ECO:0000256" key="4">
    <source>
        <dbReference type="ARBA" id="ARBA00023235"/>
    </source>
</evidence>
<dbReference type="Proteomes" id="UP000184608">
    <property type="component" value="Unassembled WGS sequence"/>
</dbReference>
<keyword evidence="8" id="KW-1185">Reference proteome</keyword>
<dbReference type="InterPro" id="IPR034681">
    <property type="entry name" value="MenF"/>
</dbReference>
<dbReference type="InterPro" id="IPR015890">
    <property type="entry name" value="Chorismate_C"/>
</dbReference>
<comment type="pathway">
    <text evidence="5">Quinol/quinone metabolism; 1,4-dihydroxy-2-naphthoate biosynthesis; 1,4-dihydroxy-2-naphthoate from chorismate: step 1/7.</text>
</comment>
<comment type="cofactor">
    <cofactor evidence="5">
        <name>Mg(2+)</name>
        <dbReference type="ChEBI" id="CHEBI:18420"/>
    </cofactor>
</comment>
<sequence>MVHFHQAVRQLINQVQHSSDKTLRCTLTLSAPPSFGLPDWLECQTLFPKFYWQDREGQEEVVALGQCYRFDDPAPAYSVISAGQRIWGGRSFDGGTDKSPGCPESFFFMPLVELIRDGDVWILAVNLSGNPLSSDQFSDNQFPGNQCSGNQSPGEQCSENQFCENQVPENQCCKNNSAESQFALNQSRAIDALEQLVMNVPELKPVKTGIQSVVHQPDEQQWCDLMDKALSKIQQGAFDKVVLARQSSYGLKTPVRAAQLLKASCRQNHHSFHFLLAVDGQRSFTGSTPERLYLRVGQSLETEALAGTTGRGQTPVQDQELADWLIHDDKNIQENQYVVDDIVDHLTPLSLEIDTVEQPRLIKLSRVQHLKRRIHARLKAGVNGVHLLSSLQPTAAVAGYPRPAAQAFIAQEEPFSRGWYAGAIGYISHEKAEFCVAIRSALIVGEQIRLYAGAGIVPGSVAKEEWQELNRKMSTLLSLMADDEQ</sequence>
<dbReference type="NCBIfam" id="TIGR00543">
    <property type="entry name" value="isochor_syn"/>
    <property type="match status" value="1"/>
</dbReference>
<dbReference type="InterPro" id="IPR044250">
    <property type="entry name" value="MenF-like"/>
</dbReference>
<comment type="similarity">
    <text evidence="2 5">Belongs to the isochorismate synthase family.</text>
</comment>
<feature type="active site" description="Proton acceptor" evidence="5">
    <location>
        <position position="240"/>
    </location>
</feature>
<name>A0A1M5XZE8_9VIBR</name>
<feature type="domain" description="Chorismate-utilising enzyme C-terminal" evidence="6">
    <location>
        <begin position="219"/>
        <end position="472"/>
    </location>
</feature>
<evidence type="ECO:0000256" key="1">
    <source>
        <dbReference type="ARBA" id="ARBA00000799"/>
    </source>
</evidence>
<dbReference type="InterPro" id="IPR004561">
    <property type="entry name" value="IsoChor_synthase"/>
</dbReference>
<protein>
    <recommendedName>
        <fullName evidence="5">Isochorismate synthase MenF</fullName>
        <ecNumber evidence="5">5.4.4.2</ecNumber>
    </recommendedName>
    <alternativeName>
        <fullName evidence="5">Isochorismate mutase</fullName>
    </alternativeName>
</protein>
<feature type="binding site" evidence="5">
    <location>
        <position position="334"/>
    </location>
    <ligand>
        <name>Mg(2+)</name>
        <dbReference type="ChEBI" id="CHEBI:18420"/>
    </ligand>
</feature>
<evidence type="ECO:0000313" key="7">
    <source>
        <dbReference type="EMBL" id="SHI05197.1"/>
    </source>
</evidence>
<dbReference type="SUPFAM" id="SSF56322">
    <property type="entry name" value="ADC synthase"/>
    <property type="match status" value="1"/>
</dbReference>
<evidence type="ECO:0000256" key="3">
    <source>
        <dbReference type="ARBA" id="ARBA00022842"/>
    </source>
</evidence>
<accession>A0A1M5XZE8</accession>
<feature type="active site" description="Proton donor" evidence="5">
    <location>
        <position position="290"/>
    </location>
</feature>
<evidence type="ECO:0000256" key="2">
    <source>
        <dbReference type="ARBA" id="ARBA00005297"/>
    </source>
</evidence>
<dbReference type="GO" id="GO:0009234">
    <property type="term" value="P:menaquinone biosynthetic process"/>
    <property type="evidence" value="ECO:0007669"/>
    <property type="project" value="UniProtKB-UniRule"/>
</dbReference>
<feature type="binding site" evidence="5">
    <location>
        <position position="468"/>
    </location>
    <ligand>
        <name>Mg(2+)</name>
        <dbReference type="ChEBI" id="CHEBI:18420"/>
    </ligand>
</feature>
<evidence type="ECO:0000313" key="8">
    <source>
        <dbReference type="Proteomes" id="UP000184608"/>
    </source>
</evidence>
<keyword evidence="4 5" id="KW-0413">Isomerase</keyword>
<evidence type="ECO:0000256" key="5">
    <source>
        <dbReference type="HAMAP-Rule" id="MF_01935"/>
    </source>
</evidence>
<proteinExistence type="inferred from homology"/>
<dbReference type="GO" id="GO:0008909">
    <property type="term" value="F:isochorismate synthase activity"/>
    <property type="evidence" value="ECO:0007669"/>
    <property type="project" value="UniProtKB-UniRule"/>
</dbReference>
<keyword evidence="5" id="KW-0479">Metal-binding</keyword>
<dbReference type="PANTHER" id="PTHR47253">
    <property type="match status" value="1"/>
</dbReference>
<reference evidence="7 8" key="1">
    <citation type="submission" date="2016-11" db="EMBL/GenBank/DDBJ databases">
        <authorList>
            <person name="Jaros S."/>
            <person name="Januszkiewicz K."/>
            <person name="Wedrychowicz H."/>
        </authorList>
    </citation>
    <scope>NUCLEOTIDE SEQUENCE [LARGE SCALE GENOMIC DNA]</scope>
    <source>
        <strain evidence="7 8">CECT 7868</strain>
    </source>
</reference>
<dbReference type="HAMAP" id="MF_01935">
    <property type="entry name" value="MenF"/>
    <property type="match status" value="1"/>
</dbReference>
<keyword evidence="5" id="KW-0474">Menaquinone biosynthesis</keyword>
<dbReference type="PANTHER" id="PTHR47253:SF4">
    <property type="entry name" value="ISOCHORISMATE SYNTHASE 2, CHLOROPLASTIC"/>
    <property type="match status" value="1"/>
</dbReference>
<dbReference type="Gene3D" id="3.60.120.10">
    <property type="entry name" value="Anthranilate synthase"/>
    <property type="match status" value="1"/>
</dbReference>
<comment type="catalytic activity">
    <reaction evidence="1 5">
        <text>chorismate = isochorismate</text>
        <dbReference type="Rhea" id="RHEA:18985"/>
        <dbReference type="ChEBI" id="CHEBI:29748"/>
        <dbReference type="ChEBI" id="CHEBI:29780"/>
        <dbReference type="EC" id="5.4.4.2"/>
    </reaction>
</comment>
<dbReference type="EC" id="5.4.4.2" evidence="5"/>
<dbReference type="Pfam" id="PF00425">
    <property type="entry name" value="Chorismate_bind"/>
    <property type="match status" value="1"/>
</dbReference>
<dbReference type="UniPathway" id="UPA01057">
    <property type="reaction ID" value="UER00163"/>
</dbReference>
<organism evidence="7 8">
    <name type="scientific">Vibrio aerogenes CECT 7868</name>
    <dbReference type="NCBI Taxonomy" id="1216006"/>
    <lineage>
        <taxon>Bacteria</taxon>
        <taxon>Pseudomonadati</taxon>
        <taxon>Pseudomonadota</taxon>
        <taxon>Gammaproteobacteria</taxon>
        <taxon>Vibrionales</taxon>
        <taxon>Vibrionaceae</taxon>
        <taxon>Vibrio</taxon>
    </lineage>
</organism>
<dbReference type="AlphaFoldDB" id="A0A1M5XZE8"/>
<dbReference type="EMBL" id="FQXZ01000014">
    <property type="protein sequence ID" value="SHI05197.1"/>
    <property type="molecule type" value="Genomic_DNA"/>
</dbReference>
<comment type="function">
    <text evidence="5">Catalyzes the conversion of chorismate to isochorismate.</text>
</comment>
<evidence type="ECO:0000259" key="6">
    <source>
        <dbReference type="Pfam" id="PF00425"/>
    </source>
</evidence>
<dbReference type="STRING" id="1216006.VA7868_01395"/>
<dbReference type="GO" id="GO:0000287">
    <property type="term" value="F:magnesium ion binding"/>
    <property type="evidence" value="ECO:0007669"/>
    <property type="project" value="UniProtKB-UniRule"/>
</dbReference>
<comment type="pathway">
    <text evidence="5">Quinol/quinone metabolism; menaquinone biosynthesis.</text>
</comment>
<keyword evidence="3 5" id="KW-0460">Magnesium</keyword>